<accession>A0ABN8TQL3</accession>
<dbReference type="Proteomes" id="UP001152658">
    <property type="component" value="Unassembled WGS sequence"/>
</dbReference>
<comment type="caution">
    <text evidence="1">The sequence shown here is derived from an EMBL/GenBank/DDBJ whole genome shotgun (WGS) entry which is preliminary data.</text>
</comment>
<proteinExistence type="predicted"/>
<name>A0ABN8TQL3_9VIBR</name>
<organism evidence="1 2">
    <name type="scientific">Vibrio aestuarianus</name>
    <dbReference type="NCBI Taxonomy" id="28171"/>
    <lineage>
        <taxon>Bacteria</taxon>
        <taxon>Pseudomonadati</taxon>
        <taxon>Pseudomonadota</taxon>
        <taxon>Gammaproteobacteria</taxon>
        <taxon>Vibrionales</taxon>
        <taxon>Vibrionaceae</taxon>
        <taxon>Vibrio</taxon>
    </lineage>
</organism>
<evidence type="ECO:0000313" key="2">
    <source>
        <dbReference type="Proteomes" id="UP001152658"/>
    </source>
</evidence>
<gene>
    <name evidence="1" type="ORF">VAE063_940139</name>
</gene>
<sequence>MIDDADREHIVFISDSVAVNKLIYNSTTPFLFEVAAVLATFAYPNQPELGIKIGRN</sequence>
<dbReference type="EMBL" id="CALYLK010000135">
    <property type="protein sequence ID" value="CAH8223968.1"/>
    <property type="molecule type" value="Genomic_DNA"/>
</dbReference>
<reference evidence="1" key="1">
    <citation type="submission" date="2022-06" db="EMBL/GenBank/DDBJ databases">
        <authorList>
            <person name="Goudenege D."/>
            <person name="Le Roux F."/>
        </authorList>
    </citation>
    <scope>NUCLEOTIDE SEQUENCE</scope>
    <source>
        <strain evidence="1">12-063</strain>
    </source>
</reference>
<keyword evidence="2" id="KW-1185">Reference proteome</keyword>
<protein>
    <submittedName>
        <fullName evidence="1">Uncharacterized protein</fullName>
    </submittedName>
</protein>
<evidence type="ECO:0000313" key="1">
    <source>
        <dbReference type="EMBL" id="CAH8223968.1"/>
    </source>
</evidence>